<dbReference type="Proteomes" id="UP001497472">
    <property type="component" value="Unassembled WGS sequence"/>
</dbReference>
<gene>
    <name evidence="2" type="ORF">LNINA_LOCUS3520</name>
</gene>
<proteinExistence type="predicted"/>
<dbReference type="InterPro" id="IPR038499">
    <property type="entry name" value="BRO1_sf"/>
</dbReference>
<feature type="domain" description="BRO1" evidence="1">
    <location>
        <begin position="3"/>
        <end position="108"/>
    </location>
</feature>
<comment type="caution">
    <text evidence="2">The sequence shown here is derived from an EMBL/GenBank/DDBJ whole genome shotgun (WGS) entry which is preliminary data.</text>
</comment>
<evidence type="ECO:0000313" key="2">
    <source>
        <dbReference type="EMBL" id="CAK1543721.1"/>
    </source>
</evidence>
<reference evidence="2 3" key="1">
    <citation type="submission" date="2023-11" db="EMBL/GenBank/DDBJ databases">
        <authorList>
            <person name="Okamura Y."/>
        </authorList>
    </citation>
    <scope>NUCLEOTIDE SEQUENCE [LARGE SCALE GENOMIC DNA]</scope>
</reference>
<evidence type="ECO:0000313" key="3">
    <source>
        <dbReference type="Proteomes" id="UP001497472"/>
    </source>
</evidence>
<accession>A0AAV1J5D1</accession>
<dbReference type="AlphaFoldDB" id="A0AAV1J5D1"/>
<dbReference type="Gene3D" id="1.25.40.280">
    <property type="entry name" value="alix/aip1 like domains"/>
    <property type="match status" value="1"/>
</dbReference>
<sequence length="108" mass="12237">MAELLAVPLKKSSDVDIVKPFKNLIQTTYNNSTGNDEIMEAIGELSRMRVNAIWKVFEKNSLDGLYSYYDQLASLESKIPPQEVQIPFKWKDAFDKGSIFGGRMSLSE</sequence>
<dbReference type="Pfam" id="PF03097">
    <property type="entry name" value="BRO1"/>
    <property type="match status" value="1"/>
</dbReference>
<dbReference type="InterPro" id="IPR004328">
    <property type="entry name" value="BRO1_dom"/>
</dbReference>
<keyword evidence="3" id="KW-1185">Reference proteome</keyword>
<dbReference type="EMBL" id="CAVLEF010000005">
    <property type="protein sequence ID" value="CAK1543721.1"/>
    <property type="molecule type" value="Genomic_DNA"/>
</dbReference>
<protein>
    <recommendedName>
        <fullName evidence="1">BRO1 domain-containing protein</fullName>
    </recommendedName>
</protein>
<dbReference type="PROSITE" id="PS51180">
    <property type="entry name" value="BRO1"/>
    <property type="match status" value="1"/>
</dbReference>
<name>A0AAV1J5D1_9NEOP</name>
<evidence type="ECO:0000259" key="1">
    <source>
        <dbReference type="PROSITE" id="PS51180"/>
    </source>
</evidence>
<organism evidence="2 3">
    <name type="scientific">Leptosia nina</name>
    <dbReference type="NCBI Taxonomy" id="320188"/>
    <lineage>
        <taxon>Eukaryota</taxon>
        <taxon>Metazoa</taxon>
        <taxon>Ecdysozoa</taxon>
        <taxon>Arthropoda</taxon>
        <taxon>Hexapoda</taxon>
        <taxon>Insecta</taxon>
        <taxon>Pterygota</taxon>
        <taxon>Neoptera</taxon>
        <taxon>Endopterygota</taxon>
        <taxon>Lepidoptera</taxon>
        <taxon>Glossata</taxon>
        <taxon>Ditrysia</taxon>
        <taxon>Papilionoidea</taxon>
        <taxon>Pieridae</taxon>
        <taxon>Pierinae</taxon>
        <taxon>Leptosia</taxon>
    </lineage>
</organism>